<keyword evidence="2 6" id="KW-0732">Signal</keyword>
<evidence type="ECO:0000256" key="2">
    <source>
        <dbReference type="ARBA" id="ARBA00022729"/>
    </source>
</evidence>
<dbReference type="Gene3D" id="2.40.160.20">
    <property type="match status" value="1"/>
</dbReference>
<keyword evidence="9" id="KW-1185">Reference proteome</keyword>
<evidence type="ECO:0000256" key="6">
    <source>
        <dbReference type="SAM" id="SignalP"/>
    </source>
</evidence>
<comment type="similarity">
    <text evidence="5">Belongs to the Omp25/RopB family.</text>
</comment>
<dbReference type="Proteomes" id="UP001139104">
    <property type="component" value="Unassembled WGS sequence"/>
</dbReference>
<dbReference type="Pfam" id="PF13505">
    <property type="entry name" value="OMP_b-brl"/>
    <property type="match status" value="1"/>
</dbReference>
<evidence type="ECO:0000256" key="1">
    <source>
        <dbReference type="ARBA" id="ARBA00004442"/>
    </source>
</evidence>
<reference evidence="8" key="1">
    <citation type="journal article" date="2022" name="ISME J.">
        <title>Identification of active gaseous-alkane degraders at natural gas seeps.</title>
        <authorList>
            <person name="Farhan Ul Haque M."/>
            <person name="Hernandez M."/>
            <person name="Crombie A.T."/>
            <person name="Murrell J.C."/>
        </authorList>
    </citation>
    <scope>NUCLEOTIDE SEQUENCE</scope>
    <source>
        <strain evidence="8">PC2</strain>
    </source>
</reference>
<accession>A0ABS9Z5F1</accession>
<evidence type="ECO:0000256" key="3">
    <source>
        <dbReference type="ARBA" id="ARBA00023136"/>
    </source>
</evidence>
<dbReference type="RefSeq" id="WP_243066883.1">
    <property type="nucleotide sequence ID" value="NZ_JAIVFK010000010.1"/>
</dbReference>
<evidence type="ECO:0000313" key="8">
    <source>
        <dbReference type="EMBL" id="MCI4682900.1"/>
    </source>
</evidence>
<dbReference type="EMBL" id="JAIVFP010000001">
    <property type="protein sequence ID" value="MCI4682900.1"/>
    <property type="molecule type" value="Genomic_DNA"/>
</dbReference>
<organism evidence="8 9">
    <name type="scientific">Candidatus Rhodoblastus alkanivorans</name>
    <dbReference type="NCBI Taxonomy" id="2954117"/>
    <lineage>
        <taxon>Bacteria</taxon>
        <taxon>Pseudomonadati</taxon>
        <taxon>Pseudomonadota</taxon>
        <taxon>Alphaproteobacteria</taxon>
        <taxon>Hyphomicrobiales</taxon>
        <taxon>Rhodoblastaceae</taxon>
        <taxon>Rhodoblastus</taxon>
    </lineage>
</organism>
<protein>
    <submittedName>
        <fullName evidence="8">Outer membrane beta-barrel protein</fullName>
    </submittedName>
</protein>
<comment type="caution">
    <text evidence="8">The sequence shown here is derived from an EMBL/GenBank/DDBJ whole genome shotgun (WGS) entry which is preliminary data.</text>
</comment>
<evidence type="ECO:0000259" key="7">
    <source>
        <dbReference type="Pfam" id="PF13505"/>
    </source>
</evidence>
<feature type="domain" description="Outer membrane protein beta-barrel" evidence="7">
    <location>
        <begin position="31"/>
        <end position="243"/>
    </location>
</feature>
<name>A0ABS9Z5F1_9HYPH</name>
<comment type="subcellular location">
    <subcellularLocation>
        <location evidence="1">Cell outer membrane</location>
    </subcellularLocation>
</comment>
<evidence type="ECO:0000313" key="9">
    <source>
        <dbReference type="Proteomes" id="UP001139104"/>
    </source>
</evidence>
<evidence type="ECO:0000256" key="4">
    <source>
        <dbReference type="ARBA" id="ARBA00023237"/>
    </source>
</evidence>
<dbReference type="PANTHER" id="PTHR34001">
    <property type="entry name" value="BLL7405 PROTEIN"/>
    <property type="match status" value="1"/>
</dbReference>
<dbReference type="SUPFAM" id="SSF56925">
    <property type="entry name" value="OMPA-like"/>
    <property type="match status" value="1"/>
</dbReference>
<keyword evidence="3" id="KW-0472">Membrane</keyword>
<dbReference type="InterPro" id="IPR051692">
    <property type="entry name" value="OMP-like"/>
</dbReference>
<feature type="signal peptide" evidence="6">
    <location>
        <begin position="1"/>
        <end position="20"/>
    </location>
</feature>
<dbReference type="InterPro" id="IPR027385">
    <property type="entry name" value="Beta-barrel_OMP"/>
</dbReference>
<feature type="chain" id="PRO_5045798182" evidence="6">
    <location>
        <begin position="21"/>
        <end position="253"/>
    </location>
</feature>
<sequence length="253" mass="26886">MRTLLLSTVAFAALAGSAFAADLPSRKEAPVYVAPVPAFSWTGFYLGADIGGAFGSTSLHSDWTGWNSHSLDTSGVMGGGYVGYNYQFNQNFVLGIEGDFQGTGANQSYSFVTPPLPDAPLGAALTTKTGIDWLASINGRVGISYDRALFYAIGGAAWAQGTASLTGTTNGIWYGTVSRTADLSGYDVGGGVEYAFTPNWVGRVEYRYYDFGNYNLSPWVAAYTPLREQTSVNTIRVGLAYLFSAPAPVVAKY</sequence>
<gene>
    <name evidence="8" type="ORF">K2U94_09010</name>
</gene>
<keyword evidence="4" id="KW-0998">Cell outer membrane</keyword>
<dbReference type="PANTHER" id="PTHR34001:SF3">
    <property type="entry name" value="BLL7405 PROTEIN"/>
    <property type="match status" value="1"/>
</dbReference>
<proteinExistence type="inferred from homology"/>
<dbReference type="InterPro" id="IPR011250">
    <property type="entry name" value="OMP/PagP_B-barrel"/>
</dbReference>
<evidence type="ECO:0000256" key="5">
    <source>
        <dbReference type="ARBA" id="ARBA00038306"/>
    </source>
</evidence>